<dbReference type="OrthoDB" id="5915586at2759"/>
<accession>A0A0V1H4E4</accession>
<proteinExistence type="predicted"/>
<comment type="caution">
    <text evidence="1">The sequence shown here is derived from an EMBL/GenBank/DDBJ whole genome shotgun (WGS) entry which is preliminary data.</text>
</comment>
<evidence type="ECO:0000313" key="1">
    <source>
        <dbReference type="EMBL" id="KRZ05470.1"/>
    </source>
</evidence>
<organism evidence="1 2">
    <name type="scientific">Trichinella zimbabwensis</name>
    <dbReference type="NCBI Taxonomy" id="268475"/>
    <lineage>
        <taxon>Eukaryota</taxon>
        <taxon>Metazoa</taxon>
        <taxon>Ecdysozoa</taxon>
        <taxon>Nematoda</taxon>
        <taxon>Enoplea</taxon>
        <taxon>Dorylaimia</taxon>
        <taxon>Trichinellida</taxon>
        <taxon>Trichinellidae</taxon>
        <taxon>Trichinella</taxon>
    </lineage>
</organism>
<name>A0A0V1H4E4_9BILA</name>
<sequence>MVQGFFETVFSVCVRVYFVDPCVTQLLGIRCHQLSPLAHLANFICFASTMLDNISNTKGTLIHGFPALGLRRKVSLNPREGYSTVAPTGDFLDWQRHATRDFAITKLALSGGLLIPPLIFYPLHPFHRVRDPSPVDFDLRQCLAGSSFLDLWWWLQMRLSSSSFEKAPIVFDFLFAVESTFLEEHRSSSDEVAPELLYRNSLPDRLFTYWPALVSLSRGSHQSSVLRVP</sequence>
<dbReference type="AlphaFoldDB" id="A0A0V1H4E4"/>
<reference evidence="1 2" key="1">
    <citation type="submission" date="2015-01" db="EMBL/GenBank/DDBJ databases">
        <title>Evolution of Trichinella species and genotypes.</title>
        <authorList>
            <person name="Korhonen P.K."/>
            <person name="Edoardo P."/>
            <person name="Giuseppe L.R."/>
            <person name="Gasser R.B."/>
        </authorList>
    </citation>
    <scope>NUCLEOTIDE SEQUENCE [LARGE SCALE GENOMIC DNA]</scope>
    <source>
        <strain evidence="1">ISS1029</strain>
    </source>
</reference>
<keyword evidence="2" id="KW-1185">Reference proteome</keyword>
<dbReference type="EMBL" id="JYDP01000138">
    <property type="protein sequence ID" value="KRZ05470.1"/>
    <property type="molecule type" value="Genomic_DNA"/>
</dbReference>
<dbReference type="Proteomes" id="UP000055024">
    <property type="component" value="Unassembled WGS sequence"/>
</dbReference>
<protein>
    <submittedName>
        <fullName evidence="1">Uncharacterized protein</fullName>
    </submittedName>
</protein>
<evidence type="ECO:0000313" key="2">
    <source>
        <dbReference type="Proteomes" id="UP000055024"/>
    </source>
</evidence>
<gene>
    <name evidence="1" type="ORF">T11_9058</name>
</gene>